<protein>
    <submittedName>
        <fullName evidence="1">Uncharacterized protein</fullName>
    </submittedName>
</protein>
<dbReference type="AlphaFoldDB" id="M5G177"/>
<evidence type="ECO:0000313" key="2">
    <source>
        <dbReference type="Proteomes" id="UP000030653"/>
    </source>
</evidence>
<sequence>MDVNPIEEAPAAALMTSAVAKVPTIARVPPVVKASALALGKCPAMEELPSAHLQKMQSLMTATSSSCVSAIGKMYSAVVASLSGKSSSQKDEMAYTLPLQFAPMGIVITGGKCLPHPSL</sequence>
<reference evidence="1 2" key="1">
    <citation type="journal article" date="2012" name="Science">
        <title>The Paleozoic origin of enzymatic lignin decomposition reconstructed from 31 fungal genomes.</title>
        <authorList>
            <person name="Floudas D."/>
            <person name="Binder M."/>
            <person name="Riley R."/>
            <person name="Barry K."/>
            <person name="Blanchette R.A."/>
            <person name="Henrissat B."/>
            <person name="Martinez A.T."/>
            <person name="Otillar R."/>
            <person name="Spatafora J.W."/>
            <person name="Yadav J.S."/>
            <person name="Aerts A."/>
            <person name="Benoit I."/>
            <person name="Boyd A."/>
            <person name="Carlson A."/>
            <person name="Copeland A."/>
            <person name="Coutinho P.M."/>
            <person name="de Vries R.P."/>
            <person name="Ferreira P."/>
            <person name="Findley K."/>
            <person name="Foster B."/>
            <person name="Gaskell J."/>
            <person name="Glotzer D."/>
            <person name="Gorecki P."/>
            <person name="Heitman J."/>
            <person name="Hesse C."/>
            <person name="Hori C."/>
            <person name="Igarashi K."/>
            <person name="Jurgens J.A."/>
            <person name="Kallen N."/>
            <person name="Kersten P."/>
            <person name="Kohler A."/>
            <person name="Kuees U."/>
            <person name="Kumar T.K.A."/>
            <person name="Kuo A."/>
            <person name="LaButti K."/>
            <person name="Larrondo L.F."/>
            <person name="Lindquist E."/>
            <person name="Ling A."/>
            <person name="Lombard V."/>
            <person name="Lucas S."/>
            <person name="Lundell T."/>
            <person name="Martin R."/>
            <person name="McLaughlin D.J."/>
            <person name="Morgenstern I."/>
            <person name="Morin E."/>
            <person name="Murat C."/>
            <person name="Nagy L.G."/>
            <person name="Nolan M."/>
            <person name="Ohm R.A."/>
            <person name="Patyshakuliyeva A."/>
            <person name="Rokas A."/>
            <person name="Ruiz-Duenas F.J."/>
            <person name="Sabat G."/>
            <person name="Salamov A."/>
            <person name="Samejima M."/>
            <person name="Schmutz J."/>
            <person name="Slot J.C."/>
            <person name="St John F."/>
            <person name="Stenlid J."/>
            <person name="Sun H."/>
            <person name="Sun S."/>
            <person name="Syed K."/>
            <person name="Tsang A."/>
            <person name="Wiebenga A."/>
            <person name="Young D."/>
            <person name="Pisabarro A."/>
            <person name="Eastwood D.C."/>
            <person name="Martin F."/>
            <person name="Cullen D."/>
            <person name="Grigoriev I.V."/>
            <person name="Hibbett D.S."/>
        </authorList>
    </citation>
    <scope>NUCLEOTIDE SEQUENCE [LARGE SCALE GENOMIC DNA]</scope>
    <source>
        <strain evidence="1 2">DJM-731 SS1</strain>
    </source>
</reference>
<evidence type="ECO:0000313" key="1">
    <source>
        <dbReference type="EMBL" id="EJU03991.1"/>
    </source>
</evidence>
<dbReference type="EMBL" id="JH795858">
    <property type="protein sequence ID" value="EJU03991.1"/>
    <property type="molecule type" value="Genomic_DNA"/>
</dbReference>
<proteinExistence type="predicted"/>
<name>M5G177_DACPD</name>
<accession>M5G177</accession>
<organism evidence="1 2">
    <name type="scientific">Dacryopinax primogenitus (strain DJM 731)</name>
    <name type="common">Brown rot fungus</name>
    <dbReference type="NCBI Taxonomy" id="1858805"/>
    <lineage>
        <taxon>Eukaryota</taxon>
        <taxon>Fungi</taxon>
        <taxon>Dikarya</taxon>
        <taxon>Basidiomycota</taxon>
        <taxon>Agaricomycotina</taxon>
        <taxon>Dacrymycetes</taxon>
        <taxon>Dacrymycetales</taxon>
        <taxon>Dacrymycetaceae</taxon>
        <taxon>Dacryopinax</taxon>
    </lineage>
</organism>
<dbReference type="RefSeq" id="XP_040630885.1">
    <property type="nucleotide sequence ID" value="XM_040768027.1"/>
</dbReference>
<gene>
    <name evidence="1" type="ORF">DACRYDRAFT_105062</name>
</gene>
<dbReference type="Proteomes" id="UP000030653">
    <property type="component" value="Unassembled WGS sequence"/>
</dbReference>
<dbReference type="HOGENOM" id="CLU_2061406_0_0_1"/>
<keyword evidence="2" id="KW-1185">Reference proteome</keyword>
<dbReference type="GeneID" id="63683089"/>